<proteinExistence type="predicted"/>
<feature type="region of interest" description="Disordered" evidence="1">
    <location>
        <begin position="1372"/>
        <end position="1397"/>
    </location>
</feature>
<feature type="compositionally biased region" description="Basic and acidic residues" evidence="1">
    <location>
        <begin position="1372"/>
        <end position="1381"/>
    </location>
</feature>
<dbReference type="EMBL" id="VAVY01000001">
    <property type="protein sequence ID" value="TMM66368.1"/>
    <property type="molecule type" value="Genomic_DNA"/>
</dbReference>
<dbReference type="Proteomes" id="UP000310095">
    <property type="component" value="Unassembled WGS sequence"/>
</dbReference>
<protein>
    <recommendedName>
        <fullName evidence="2">NACHT C-terminal Alpha/Beta 2 domain-containing protein</fullName>
    </recommendedName>
</protein>
<evidence type="ECO:0000256" key="1">
    <source>
        <dbReference type="SAM" id="MobiDB-lite"/>
    </source>
</evidence>
<sequence length="1397" mass="153535">MSSAERSSPLNGIWMCQSCSKLIDSDDSRFTVALLHEWKNKAIQRALDAIAGGEPLGSIRPNDLLDDADQDFLRGLNLPTVEAIGAVGGRLRTATLRDIQGFRAASGQLARTIALTLRLEGSSTPQVTFESFARLVSLAEPVGVVSVGGAGKSTTLLQLAECMGNQEGLIPLLVPLGEWSDRQEDFYDFVLRRNAFYGIRREHLMQLAYHGNLALLLDGWNELPADARLRATRDLKALQRDYPQLGIVISSRRQALPDVRPIIVIDPLSDEQQLEIAQAVRGDEGVGFVDRAWRTRGVRELVSNPLYLNALLTLPIGAEFPVTKEAVLRMFVQQNESAPEKVERLQRDTLGEHNAFLIGLAVEASRGANTIVSSTSANRIISEVTKYLIASGQIGSAPQPRAIVDGLVAAHLLVRSAGTDGAVSFQHQLFQDWYASLEVERVMLEASAGDADALSRLREQMLNWSSWEDSILFACDRVSREGEEGVQTVAVAINDALSIDPILAAVMLERADDLVWQKVRDRVLIFIERWHSPGEIDRAVRFMVATGKPDFAQTIWPFVSNTNDQIQFALFRVSDRFNPGVLGVDSAIRLRTLPAAQRLIAFPEIASNSGFDGLELAAELAASEPDPEVVVAVVTALAFRRADRHVKLILETASDAVWRAIAEEGFPDHLTDEQLNARLLNERETVRIADAGPGRLLEWMLQESPEDTEYQITQLIGTAEFEPNGRGIENAVMTSFSKYPLAVAAGLVARIAADLSLPDHVEDYLNQTPLIDSGPVAEAAIDPLTPDQRLNAAAAVIGPVTIAALFDQLFVVDSQLEALGRYDEQLSKAHYRLVGALSGTRQNVFAQVLISISEEPGYRRIGLLADVLARHGRDGGDTKPPFDEAHRSSLSRVVETWMDTLQAAPVLARNVASELARAAERVADATLAEPLFNLLERDLVEYESARSSWLQAAGRGGVVPMGYTLMYTRALAAMHDAPAVAVLIRGLGDLRWGKEAAGALLEIWQAGHSPSHKPNFNRSTDYSNHLIRRAERATQRPATSHFAESIFAVVMGFGVASKPDAEQKHALALAGTCLALPHGAKRQEIDLLLSLPQPTPCKHRLLVNAARAGEVIPSAILMEGVQALLSEAQEQRWRLDENRGELMGWIDLFPFSDSPERVHDAIFMLSDQHRSPNALRRLLETIPQSPADTAFVMLERLAADIPEFLRDSQWTSAMLSLNTQEAAVAVLEHLGEGRIPAGNGFHLSSELTRLANLLPDFHRSLIKRYLALPPGSTRRVLEMAMDDLPGEDNFMALFDGNVEATHPFQNLGGALRSLAISRRPSEQWRGAFEEFGLPLTGMRARLFAMLPANDARSWLAKQCLLAIEEYRDEKGRINDEPRHPDIATGRAWPPEAETQFA</sequence>
<reference evidence="3 4" key="1">
    <citation type="submission" date="2019-05" db="EMBL/GenBank/DDBJ databases">
        <title>Identification and Biocontrol Activity Analysis of Biocontrol Strain PF-1 Based on Genome-wide Data.</title>
        <authorList>
            <person name="Qi J."/>
        </authorList>
    </citation>
    <scope>NUCLEOTIDE SEQUENCE [LARGE SCALE GENOMIC DNA]</scope>
    <source>
        <strain evidence="3 4">PF-1</strain>
    </source>
</reference>
<evidence type="ECO:0000313" key="4">
    <source>
        <dbReference type="Proteomes" id="UP000310095"/>
    </source>
</evidence>
<dbReference type="InterPro" id="IPR027417">
    <property type="entry name" value="P-loop_NTPase"/>
</dbReference>
<keyword evidence="4" id="KW-1185">Reference proteome</keyword>
<evidence type="ECO:0000259" key="2">
    <source>
        <dbReference type="Pfam" id="PF22726"/>
    </source>
</evidence>
<gene>
    <name evidence="3" type="ORF">FEF10_02595</name>
</gene>
<feature type="domain" description="NACHT C-terminal Alpha/Beta 2" evidence="2">
    <location>
        <begin position="1311"/>
        <end position="1389"/>
    </location>
</feature>
<dbReference type="InterPro" id="IPR054732">
    <property type="entry name" value="NCAB2"/>
</dbReference>
<accession>A0ABY2VM37</accession>
<dbReference type="Gene3D" id="3.40.50.300">
    <property type="entry name" value="P-loop containing nucleotide triphosphate hydrolases"/>
    <property type="match status" value="1"/>
</dbReference>
<dbReference type="Pfam" id="PF22726">
    <property type="entry name" value="NCAB2"/>
    <property type="match status" value="1"/>
</dbReference>
<name>A0ABY2VM37_9PSED</name>
<organism evidence="3 4">
    <name type="scientific">Pseudomonas protegens</name>
    <dbReference type="NCBI Taxonomy" id="380021"/>
    <lineage>
        <taxon>Bacteria</taxon>
        <taxon>Pseudomonadati</taxon>
        <taxon>Pseudomonadota</taxon>
        <taxon>Gammaproteobacteria</taxon>
        <taxon>Pseudomonadales</taxon>
        <taxon>Pseudomonadaceae</taxon>
        <taxon>Pseudomonas</taxon>
    </lineage>
</organism>
<comment type="caution">
    <text evidence="3">The sequence shown here is derived from an EMBL/GenBank/DDBJ whole genome shotgun (WGS) entry which is preliminary data.</text>
</comment>
<evidence type="ECO:0000313" key="3">
    <source>
        <dbReference type="EMBL" id="TMM66368.1"/>
    </source>
</evidence>
<dbReference type="RefSeq" id="WP_138641049.1">
    <property type="nucleotide sequence ID" value="NZ_BQHT01000034.1"/>
</dbReference>
<dbReference type="SUPFAM" id="SSF52540">
    <property type="entry name" value="P-loop containing nucleoside triphosphate hydrolases"/>
    <property type="match status" value="1"/>
</dbReference>